<proteinExistence type="predicted"/>
<accession>A0A0L0D823</accession>
<evidence type="ECO:0000313" key="1">
    <source>
        <dbReference type="EMBL" id="KNC48355.1"/>
    </source>
</evidence>
<name>A0A0L0D823_THETB</name>
<protein>
    <submittedName>
        <fullName evidence="1">Uncharacterized protein</fullName>
    </submittedName>
</protein>
<organism evidence="1 2">
    <name type="scientific">Thecamonas trahens ATCC 50062</name>
    <dbReference type="NCBI Taxonomy" id="461836"/>
    <lineage>
        <taxon>Eukaryota</taxon>
        <taxon>Apusozoa</taxon>
        <taxon>Apusomonadida</taxon>
        <taxon>Apusomonadidae</taxon>
        <taxon>Thecamonas</taxon>
    </lineage>
</organism>
<dbReference type="EMBL" id="GL349451">
    <property type="protein sequence ID" value="KNC48355.1"/>
    <property type="molecule type" value="Genomic_DNA"/>
</dbReference>
<dbReference type="AlphaFoldDB" id="A0A0L0D823"/>
<dbReference type="OrthoDB" id="192041at2759"/>
<reference evidence="1 2" key="1">
    <citation type="submission" date="2010-05" db="EMBL/GenBank/DDBJ databases">
        <title>The Genome Sequence of Thecamonas trahens ATCC 50062.</title>
        <authorList>
            <consortium name="The Broad Institute Genome Sequencing Platform"/>
            <person name="Russ C."/>
            <person name="Cuomo C."/>
            <person name="Shea T."/>
            <person name="Young S.K."/>
            <person name="Zeng Q."/>
            <person name="Koehrsen M."/>
            <person name="Haas B."/>
            <person name="Borodovsky M."/>
            <person name="Guigo R."/>
            <person name="Alvarado L."/>
            <person name="Berlin A."/>
            <person name="Bochicchio J."/>
            <person name="Borenstein D."/>
            <person name="Chapman S."/>
            <person name="Chen Z."/>
            <person name="Freedman E."/>
            <person name="Gellesch M."/>
            <person name="Goldberg J."/>
            <person name="Griggs A."/>
            <person name="Gujja S."/>
            <person name="Heilman E."/>
            <person name="Heiman D."/>
            <person name="Hepburn T."/>
            <person name="Howarth C."/>
            <person name="Jen D."/>
            <person name="Larson L."/>
            <person name="Mehta T."/>
            <person name="Park D."/>
            <person name="Pearson M."/>
            <person name="Roberts A."/>
            <person name="Saif S."/>
            <person name="Shenoy N."/>
            <person name="Sisk P."/>
            <person name="Stolte C."/>
            <person name="Sykes S."/>
            <person name="Thomson T."/>
            <person name="Walk T."/>
            <person name="White J."/>
            <person name="Yandava C."/>
            <person name="Burger G."/>
            <person name="Gray M.W."/>
            <person name="Holland P.W.H."/>
            <person name="King N."/>
            <person name="Lang F.B.F."/>
            <person name="Roger A.J."/>
            <person name="Ruiz-Trillo I."/>
            <person name="Lander E."/>
            <person name="Nusbaum C."/>
        </authorList>
    </citation>
    <scope>NUCLEOTIDE SEQUENCE [LARGE SCALE GENOMIC DNA]</scope>
    <source>
        <strain evidence="1 2">ATCC 50062</strain>
    </source>
</reference>
<sequence length="180" mass="19417">MLQAISSGLSFIHYELASAEHAVDIFLWLQERSIFTRIFAHVAKPGVTLRAADLLRNLVLSEWTNDSVAEQTSKYVELWLPLDTKFATADAFDAFLAAFAAHLSASGEIEALTQAAGEDAAAHATVALDDMLYFALATWVRLSAVVHPSDTGIAEHIIARLSQAVADYAPLSGEVSASEQ</sequence>
<dbReference type="Proteomes" id="UP000054408">
    <property type="component" value="Unassembled WGS sequence"/>
</dbReference>
<dbReference type="RefSeq" id="XP_013758658.1">
    <property type="nucleotide sequence ID" value="XM_013903204.1"/>
</dbReference>
<keyword evidence="2" id="KW-1185">Reference proteome</keyword>
<gene>
    <name evidence="1" type="ORF">AMSG_11823</name>
</gene>
<evidence type="ECO:0000313" key="2">
    <source>
        <dbReference type="Proteomes" id="UP000054408"/>
    </source>
</evidence>
<dbReference type="GeneID" id="25569738"/>